<gene>
    <name evidence="1" type="ORF">LTR97_011960</name>
</gene>
<evidence type="ECO:0000313" key="1">
    <source>
        <dbReference type="EMBL" id="KAK5690799.1"/>
    </source>
</evidence>
<organism evidence="1 2">
    <name type="scientific">Elasticomyces elasticus</name>
    <dbReference type="NCBI Taxonomy" id="574655"/>
    <lineage>
        <taxon>Eukaryota</taxon>
        <taxon>Fungi</taxon>
        <taxon>Dikarya</taxon>
        <taxon>Ascomycota</taxon>
        <taxon>Pezizomycotina</taxon>
        <taxon>Dothideomycetes</taxon>
        <taxon>Dothideomycetidae</taxon>
        <taxon>Mycosphaerellales</taxon>
        <taxon>Teratosphaeriaceae</taxon>
        <taxon>Elasticomyces</taxon>
    </lineage>
</organism>
<dbReference type="Proteomes" id="UP001310594">
    <property type="component" value="Unassembled WGS sequence"/>
</dbReference>
<name>A0AAN7VY70_9PEZI</name>
<accession>A0AAN7VY70</accession>
<dbReference type="AlphaFoldDB" id="A0AAN7VY70"/>
<proteinExistence type="predicted"/>
<protein>
    <submittedName>
        <fullName evidence="1">Uncharacterized protein</fullName>
    </submittedName>
</protein>
<dbReference type="EMBL" id="JAVRQU010000023">
    <property type="protein sequence ID" value="KAK5690799.1"/>
    <property type="molecule type" value="Genomic_DNA"/>
</dbReference>
<sequence>MPSHQRITSPSQIATAQAKDRHIRIYHSCDPAGTAMLHHFKAGKYTLYHPDLDPHASAPDVLIPKGNRRSERVQRCKKPRCDTCANTDVFTDLTMNVAKSHGIRRAALKPDPKAVKPDERLADGLARGQWIYGDLKEGELVMKISSEPKCNTFRDHSGSILRWLKAIPSEVKQAHSLVSHEVNPISIQLQETDALAMGAEHGNFQASRETATCSRSYHTESHLRTGLPASHWPAGNVSMKFRPSDVLHRHVISIHSATTDTPRMQPPERPQRWSGPRIMQAHNEVKQTKCQQEANQSLSKMQRNVASSCATYGFGAGVTSNGYGAYSPYSPRLVLQPEQLPTPPSAPQPLWPTLAADPFVACVWPPTRCQAGGYTVGHGQDFSTNQLNFSTPRLVKAVGAASPGTKRMCEDAGWAVQERRKRPCRQR</sequence>
<reference evidence="1" key="1">
    <citation type="submission" date="2023-08" db="EMBL/GenBank/DDBJ databases">
        <title>Black Yeasts Isolated from many extreme environments.</title>
        <authorList>
            <person name="Coleine C."/>
            <person name="Stajich J.E."/>
            <person name="Selbmann L."/>
        </authorList>
    </citation>
    <scope>NUCLEOTIDE SEQUENCE</scope>
    <source>
        <strain evidence="1">CCFEE 5810</strain>
    </source>
</reference>
<comment type="caution">
    <text evidence="1">The sequence shown here is derived from an EMBL/GenBank/DDBJ whole genome shotgun (WGS) entry which is preliminary data.</text>
</comment>
<evidence type="ECO:0000313" key="2">
    <source>
        <dbReference type="Proteomes" id="UP001310594"/>
    </source>
</evidence>